<dbReference type="EMBL" id="RXFT01000003">
    <property type="protein sequence ID" value="RUR67184.1"/>
    <property type="molecule type" value="Genomic_DNA"/>
</dbReference>
<evidence type="ECO:0000256" key="1">
    <source>
        <dbReference type="SAM" id="SignalP"/>
    </source>
</evidence>
<evidence type="ECO:0000313" key="2">
    <source>
        <dbReference type="EMBL" id="RUR67184.1"/>
    </source>
</evidence>
<keyword evidence="1" id="KW-0732">Signal</keyword>
<feature type="chain" id="PRO_5018686000" evidence="1">
    <location>
        <begin position="35"/>
        <end position="153"/>
    </location>
</feature>
<dbReference type="OrthoDB" id="7019622at2"/>
<dbReference type="AlphaFoldDB" id="A0A3S0ZMF1"/>
<evidence type="ECO:0000313" key="3">
    <source>
        <dbReference type="Proteomes" id="UP000281118"/>
    </source>
</evidence>
<dbReference type="RefSeq" id="WP_126021365.1">
    <property type="nucleotide sequence ID" value="NZ_RXFT01000003.1"/>
</dbReference>
<dbReference type="Proteomes" id="UP000281118">
    <property type="component" value="Unassembled WGS sequence"/>
</dbReference>
<gene>
    <name evidence="2" type="ORF">EJP67_08920</name>
</gene>
<proteinExistence type="predicted"/>
<comment type="caution">
    <text evidence="2">The sequence shown here is derived from an EMBL/GenBank/DDBJ whole genome shotgun (WGS) entry which is preliminary data.</text>
</comment>
<accession>A0A3S0ZMF1</accession>
<sequence>MNRCKKQSTNALTSIALCTAAIAAAGLFPIAASAQDEVPRPQTQNESLVGGRTFPIGTLRGKFMVTNAPDVELDGRPDRLGAGARIRSGQNMLVMPGAIVGQKYLVNYTRDAAGLLREVWILTPDEATASRESLDKPFLNIWPFTSNDTLNTQ</sequence>
<protein>
    <submittedName>
        <fullName evidence="2">Uncharacterized protein</fullName>
    </submittedName>
</protein>
<organism evidence="2 3">
    <name type="scientific">Variovorax guangxiensis</name>
    <dbReference type="NCBI Taxonomy" id="1775474"/>
    <lineage>
        <taxon>Bacteria</taxon>
        <taxon>Pseudomonadati</taxon>
        <taxon>Pseudomonadota</taxon>
        <taxon>Betaproteobacteria</taxon>
        <taxon>Burkholderiales</taxon>
        <taxon>Comamonadaceae</taxon>
        <taxon>Variovorax</taxon>
    </lineage>
</organism>
<name>A0A3S0ZMF1_9BURK</name>
<feature type="signal peptide" evidence="1">
    <location>
        <begin position="1"/>
        <end position="34"/>
    </location>
</feature>
<reference evidence="2 3" key="1">
    <citation type="submission" date="2018-12" db="EMBL/GenBank/DDBJ databases">
        <title>The genome sequences of Variovorax guangxiensis DSM 27352.</title>
        <authorList>
            <person name="Gao J."/>
            <person name="Sun J."/>
        </authorList>
    </citation>
    <scope>NUCLEOTIDE SEQUENCE [LARGE SCALE GENOMIC DNA]</scope>
    <source>
        <strain evidence="2 3">DSM 27352</strain>
    </source>
</reference>